<evidence type="ECO:0000313" key="2">
    <source>
        <dbReference type="EMBL" id="SEW02098.1"/>
    </source>
</evidence>
<evidence type="ECO:0000313" key="3">
    <source>
        <dbReference type="Proteomes" id="UP000199469"/>
    </source>
</evidence>
<feature type="signal peptide" evidence="1">
    <location>
        <begin position="1"/>
        <end position="18"/>
    </location>
</feature>
<organism evidence="2 3">
    <name type="scientific">Chryseobacterium wanjuense</name>
    <dbReference type="NCBI Taxonomy" id="356305"/>
    <lineage>
        <taxon>Bacteria</taxon>
        <taxon>Pseudomonadati</taxon>
        <taxon>Bacteroidota</taxon>
        <taxon>Flavobacteriia</taxon>
        <taxon>Flavobacteriales</taxon>
        <taxon>Weeksellaceae</taxon>
        <taxon>Chryseobacterium group</taxon>
        <taxon>Chryseobacterium</taxon>
    </lineage>
</organism>
<protein>
    <submittedName>
        <fullName evidence="2">Uncharacterized protein</fullName>
    </submittedName>
</protein>
<keyword evidence="3" id="KW-1185">Reference proteome</keyword>
<name>A0A1I0NLI9_9FLAO</name>
<accession>A0A1I0NLI9</accession>
<gene>
    <name evidence="2" type="ORF">SAMN05421841_0664</name>
</gene>
<dbReference type="EMBL" id="FOIU01000001">
    <property type="protein sequence ID" value="SEW02098.1"/>
    <property type="molecule type" value="Genomic_DNA"/>
</dbReference>
<sequence length="56" mass="6041">MKKITVFCFILVSLFGCSQVGINTPNPLASLDVTSKNPTGNSSNIDELLIHYVEGN</sequence>
<evidence type="ECO:0000256" key="1">
    <source>
        <dbReference type="SAM" id="SignalP"/>
    </source>
</evidence>
<dbReference type="Proteomes" id="UP000199469">
    <property type="component" value="Unassembled WGS sequence"/>
</dbReference>
<dbReference type="AlphaFoldDB" id="A0A1I0NLI9"/>
<feature type="chain" id="PRO_5011663714" evidence="1">
    <location>
        <begin position="19"/>
        <end position="56"/>
    </location>
</feature>
<keyword evidence="1" id="KW-0732">Signal</keyword>
<proteinExistence type="predicted"/>
<reference evidence="3" key="1">
    <citation type="submission" date="2016-10" db="EMBL/GenBank/DDBJ databases">
        <authorList>
            <person name="Varghese N."/>
            <person name="Submissions S."/>
        </authorList>
    </citation>
    <scope>NUCLEOTIDE SEQUENCE [LARGE SCALE GENOMIC DNA]</scope>
    <source>
        <strain evidence="3">DSM 17724</strain>
    </source>
</reference>
<dbReference type="PROSITE" id="PS51257">
    <property type="entry name" value="PROKAR_LIPOPROTEIN"/>
    <property type="match status" value="1"/>
</dbReference>